<protein>
    <submittedName>
        <fullName evidence="1">Uncharacterized protein</fullName>
    </submittedName>
</protein>
<dbReference type="RefSeq" id="WP_273052286.1">
    <property type="nucleotide sequence ID" value="NZ_DAITTW010000068.1"/>
</dbReference>
<name>A0A3D4T0H5_9CORY</name>
<organism evidence="1 2">
    <name type="scientific">Corynebacterium nuruki</name>
    <dbReference type="NCBI Taxonomy" id="1032851"/>
    <lineage>
        <taxon>Bacteria</taxon>
        <taxon>Bacillati</taxon>
        <taxon>Actinomycetota</taxon>
        <taxon>Actinomycetes</taxon>
        <taxon>Mycobacteriales</taxon>
        <taxon>Corynebacteriaceae</taxon>
        <taxon>Corynebacterium</taxon>
    </lineage>
</organism>
<evidence type="ECO:0000313" key="2">
    <source>
        <dbReference type="Proteomes" id="UP000261739"/>
    </source>
</evidence>
<reference evidence="1 2" key="1">
    <citation type="journal article" date="2018" name="Nat. Biotechnol.">
        <title>A standardized bacterial taxonomy based on genome phylogeny substantially revises the tree of life.</title>
        <authorList>
            <person name="Parks D.H."/>
            <person name="Chuvochina M."/>
            <person name="Waite D.W."/>
            <person name="Rinke C."/>
            <person name="Skarshewski A."/>
            <person name="Chaumeil P.A."/>
            <person name="Hugenholtz P."/>
        </authorList>
    </citation>
    <scope>NUCLEOTIDE SEQUENCE [LARGE SCALE GENOMIC DNA]</scope>
    <source>
        <strain evidence="1">UBA11247</strain>
    </source>
</reference>
<evidence type="ECO:0000313" key="1">
    <source>
        <dbReference type="EMBL" id="HCT15036.1"/>
    </source>
</evidence>
<dbReference type="EMBL" id="DQID01000250">
    <property type="protein sequence ID" value="HCT15036.1"/>
    <property type="molecule type" value="Genomic_DNA"/>
</dbReference>
<comment type="caution">
    <text evidence="1">The sequence shown here is derived from an EMBL/GenBank/DDBJ whole genome shotgun (WGS) entry which is preliminary data.</text>
</comment>
<dbReference type="AlphaFoldDB" id="A0A3D4T0H5"/>
<dbReference type="Proteomes" id="UP000261739">
    <property type="component" value="Unassembled WGS sequence"/>
</dbReference>
<proteinExistence type="predicted"/>
<gene>
    <name evidence="1" type="ORF">DIW82_09720</name>
</gene>
<sequence>MSRCRSYAPGHTVHWIQSRLVNEFLYYFPERCSRIRLTDLGDGWFETVLDGEVRRGWNHDTSSVTAVVLESMLDNVLFVPESGALVSAHHDGLGETGWRGILYPAWGEPGQEIADITVRDCVVRS</sequence>
<accession>A0A3D4T0H5</accession>